<comment type="caution">
    <text evidence="1">The sequence shown here is derived from an EMBL/GenBank/DDBJ whole genome shotgun (WGS) entry which is preliminary data.</text>
</comment>
<evidence type="ECO:0000313" key="1">
    <source>
        <dbReference type="EMBL" id="PWR01951.1"/>
    </source>
</evidence>
<dbReference type="AlphaFoldDB" id="A0A2V2LDR9"/>
<organism evidence="1 2">
    <name type="scientific">Meridianimarinicoccus roseus</name>
    <dbReference type="NCBI Taxonomy" id="2072018"/>
    <lineage>
        <taxon>Bacteria</taxon>
        <taxon>Pseudomonadati</taxon>
        <taxon>Pseudomonadota</taxon>
        <taxon>Alphaproteobacteria</taxon>
        <taxon>Rhodobacterales</taxon>
        <taxon>Paracoccaceae</taxon>
        <taxon>Meridianimarinicoccus</taxon>
    </lineage>
</organism>
<dbReference type="RefSeq" id="WP_109812341.1">
    <property type="nucleotide sequence ID" value="NZ_QGKU01000045.1"/>
</dbReference>
<dbReference type="EMBL" id="QGKU01000045">
    <property type="protein sequence ID" value="PWR01951.1"/>
    <property type="molecule type" value="Genomic_DNA"/>
</dbReference>
<sequence>MTPISALPAPFRDARQRAQIIALLELDDEAVARIEALDDAGGSFAARTVAALDRGLVRLA</sequence>
<proteinExistence type="predicted"/>
<reference evidence="1 2" key="1">
    <citation type="submission" date="2018-05" db="EMBL/GenBank/DDBJ databases">
        <title>Rhodobacteraceae gen. nov., sp. nov. isolated from sea water.</title>
        <authorList>
            <person name="Ren Y."/>
        </authorList>
    </citation>
    <scope>NUCLEOTIDE SEQUENCE [LARGE SCALE GENOMIC DNA]</scope>
    <source>
        <strain evidence="1 2">TG-679</strain>
    </source>
</reference>
<name>A0A2V2LDR9_9RHOB</name>
<protein>
    <submittedName>
        <fullName evidence="1">Uncharacterized protein</fullName>
    </submittedName>
</protein>
<dbReference type="Proteomes" id="UP000245680">
    <property type="component" value="Unassembled WGS sequence"/>
</dbReference>
<keyword evidence="2" id="KW-1185">Reference proteome</keyword>
<accession>A0A2V2LDR9</accession>
<gene>
    <name evidence="1" type="ORF">DKT77_14160</name>
</gene>
<evidence type="ECO:0000313" key="2">
    <source>
        <dbReference type="Proteomes" id="UP000245680"/>
    </source>
</evidence>